<comment type="caution">
    <text evidence="3">The sequence shown here is derived from an EMBL/GenBank/DDBJ whole genome shotgun (WGS) entry which is preliminary data.</text>
</comment>
<gene>
    <name evidence="3" type="ORF">GCM10009830_11270</name>
</gene>
<organism evidence="3 4">
    <name type="scientific">Glycomyces endophyticus</name>
    <dbReference type="NCBI Taxonomy" id="480996"/>
    <lineage>
        <taxon>Bacteria</taxon>
        <taxon>Bacillati</taxon>
        <taxon>Actinomycetota</taxon>
        <taxon>Actinomycetes</taxon>
        <taxon>Glycomycetales</taxon>
        <taxon>Glycomycetaceae</taxon>
        <taxon>Glycomyces</taxon>
    </lineage>
</organism>
<dbReference type="PANTHER" id="PTHR11079:SF162">
    <property type="entry name" value="RIBOFLAVIN BIOSYNTHESIS PROTEIN PYRD, CHLOROPLASTIC"/>
    <property type="match status" value="1"/>
</dbReference>
<evidence type="ECO:0000313" key="4">
    <source>
        <dbReference type="Proteomes" id="UP001499851"/>
    </source>
</evidence>
<keyword evidence="4" id="KW-1185">Reference proteome</keyword>
<evidence type="ECO:0000256" key="1">
    <source>
        <dbReference type="SAM" id="MobiDB-lite"/>
    </source>
</evidence>
<dbReference type="InterPro" id="IPR002125">
    <property type="entry name" value="CMP_dCMP_dom"/>
</dbReference>
<dbReference type="Proteomes" id="UP001499851">
    <property type="component" value="Unassembled WGS sequence"/>
</dbReference>
<reference evidence="3 4" key="1">
    <citation type="journal article" date="2019" name="Int. J. Syst. Evol. Microbiol.">
        <title>The Global Catalogue of Microorganisms (GCM) 10K type strain sequencing project: providing services to taxonomists for standard genome sequencing and annotation.</title>
        <authorList>
            <consortium name="The Broad Institute Genomics Platform"/>
            <consortium name="The Broad Institute Genome Sequencing Center for Infectious Disease"/>
            <person name="Wu L."/>
            <person name="Ma J."/>
        </authorList>
    </citation>
    <scope>NUCLEOTIDE SEQUENCE [LARGE SCALE GENOMIC DNA]</scope>
    <source>
        <strain evidence="3 4">JCM 16001</strain>
    </source>
</reference>
<evidence type="ECO:0000259" key="2">
    <source>
        <dbReference type="PROSITE" id="PS51747"/>
    </source>
</evidence>
<name>A0ABN2G8T4_9ACTN</name>
<dbReference type="PANTHER" id="PTHR11079">
    <property type="entry name" value="CYTOSINE DEAMINASE FAMILY MEMBER"/>
    <property type="match status" value="1"/>
</dbReference>
<feature type="region of interest" description="Disordered" evidence="1">
    <location>
        <begin position="1"/>
        <end position="23"/>
    </location>
</feature>
<dbReference type="SUPFAM" id="SSF53927">
    <property type="entry name" value="Cytidine deaminase-like"/>
    <property type="match status" value="1"/>
</dbReference>
<feature type="domain" description="CMP/dCMP-type deaminase" evidence="2">
    <location>
        <begin position="20"/>
        <end position="129"/>
    </location>
</feature>
<dbReference type="Gene3D" id="3.40.140.10">
    <property type="entry name" value="Cytidine Deaminase, domain 2"/>
    <property type="match status" value="1"/>
</dbReference>
<evidence type="ECO:0000313" key="3">
    <source>
        <dbReference type="EMBL" id="GAA1667312.1"/>
    </source>
</evidence>
<protein>
    <recommendedName>
        <fullName evidence="2">CMP/dCMP-type deaminase domain-containing protein</fullName>
    </recommendedName>
</protein>
<accession>A0ABN2G8T4</accession>
<sequence length="161" mass="16975">MGGVHDAETTPPDARRPSDEDDRRWMARACDLARRCPPSDTAFSVGAVIVAGGEVVGEGWSRAEDSHDHAEEVALRQAGPAARGAVAYSSMEPCARRASRPRPCARLLAEAGVARVAYALPEPANFVDAPGGDAYLRENGVLVTEMPEFAAAAEAPNAHLL</sequence>
<dbReference type="InterPro" id="IPR016193">
    <property type="entry name" value="Cytidine_deaminase-like"/>
</dbReference>
<dbReference type="EMBL" id="BAAAQF010000004">
    <property type="protein sequence ID" value="GAA1667312.1"/>
    <property type="molecule type" value="Genomic_DNA"/>
</dbReference>
<proteinExistence type="predicted"/>
<dbReference type="PROSITE" id="PS51747">
    <property type="entry name" value="CYT_DCMP_DEAMINASES_2"/>
    <property type="match status" value="1"/>
</dbReference>
<dbReference type="Pfam" id="PF00383">
    <property type="entry name" value="dCMP_cyt_deam_1"/>
    <property type="match status" value="1"/>
</dbReference>